<proteinExistence type="predicted"/>
<sequence>MGGPSSLQDLIEEIKKIEEVPDTLVSDENEYIFKPRVRNPVLNRFMLFNVDYKNIAVEELGLNSAVEEVGLNSAENDEPHDVYTEDDNFSETITESDEILIIMTMFSKTIQPQF</sequence>
<keyword evidence="2" id="KW-1185">Reference proteome</keyword>
<reference evidence="1 2" key="1">
    <citation type="journal article" date="2019" name="Environ. Microbiol.">
        <title>At the nexus of three kingdoms: the genome of the mycorrhizal fungus Gigaspora margarita provides insights into plant, endobacterial and fungal interactions.</title>
        <authorList>
            <person name="Venice F."/>
            <person name="Ghignone S."/>
            <person name="Salvioli di Fossalunga A."/>
            <person name="Amselem J."/>
            <person name="Novero M."/>
            <person name="Xianan X."/>
            <person name="Sedzielewska Toro K."/>
            <person name="Morin E."/>
            <person name="Lipzen A."/>
            <person name="Grigoriev I.V."/>
            <person name="Henrissat B."/>
            <person name="Martin F.M."/>
            <person name="Bonfante P."/>
        </authorList>
    </citation>
    <scope>NUCLEOTIDE SEQUENCE [LARGE SCALE GENOMIC DNA]</scope>
    <source>
        <strain evidence="1 2">BEG34</strain>
    </source>
</reference>
<name>A0A8H3X5L3_GIGMA</name>
<accession>A0A8H3X5L3</accession>
<evidence type="ECO:0000313" key="1">
    <source>
        <dbReference type="EMBL" id="KAF0406516.1"/>
    </source>
</evidence>
<dbReference type="EMBL" id="WTPW01001940">
    <property type="protein sequence ID" value="KAF0406516.1"/>
    <property type="molecule type" value="Genomic_DNA"/>
</dbReference>
<evidence type="ECO:0000313" key="2">
    <source>
        <dbReference type="Proteomes" id="UP000439903"/>
    </source>
</evidence>
<organism evidence="1 2">
    <name type="scientific">Gigaspora margarita</name>
    <dbReference type="NCBI Taxonomy" id="4874"/>
    <lineage>
        <taxon>Eukaryota</taxon>
        <taxon>Fungi</taxon>
        <taxon>Fungi incertae sedis</taxon>
        <taxon>Mucoromycota</taxon>
        <taxon>Glomeromycotina</taxon>
        <taxon>Glomeromycetes</taxon>
        <taxon>Diversisporales</taxon>
        <taxon>Gigasporaceae</taxon>
        <taxon>Gigaspora</taxon>
    </lineage>
</organism>
<comment type="caution">
    <text evidence="1">The sequence shown here is derived from an EMBL/GenBank/DDBJ whole genome shotgun (WGS) entry which is preliminary data.</text>
</comment>
<gene>
    <name evidence="1" type="ORF">F8M41_008841</name>
</gene>
<protein>
    <submittedName>
        <fullName evidence="1">Uncharacterized protein</fullName>
    </submittedName>
</protein>
<dbReference type="OrthoDB" id="2479211at2759"/>
<dbReference type="AlphaFoldDB" id="A0A8H3X5L3"/>
<dbReference type="Proteomes" id="UP000439903">
    <property type="component" value="Unassembled WGS sequence"/>
</dbReference>